<dbReference type="Gene3D" id="3.40.50.11220">
    <property type="match status" value="1"/>
</dbReference>
<dbReference type="PANTHER" id="PTHR37477">
    <property type="entry name" value="COBALT-PRECORRIN-5A HYDROLASE"/>
    <property type="match status" value="1"/>
</dbReference>
<organism evidence="3 4">
    <name type="scientific">Thiospirillum jenense</name>
    <dbReference type="NCBI Taxonomy" id="1653858"/>
    <lineage>
        <taxon>Bacteria</taxon>
        <taxon>Pseudomonadati</taxon>
        <taxon>Pseudomonadota</taxon>
        <taxon>Gammaproteobacteria</taxon>
        <taxon>Chromatiales</taxon>
        <taxon>Chromatiaceae</taxon>
        <taxon>Thiospirillum</taxon>
    </lineage>
</organism>
<feature type="domain" description="Cobalamin synthesis G N-terminal" evidence="1">
    <location>
        <begin position="73"/>
        <end position="146"/>
    </location>
</feature>
<dbReference type="InterPro" id="IPR021745">
    <property type="entry name" value="CbiG_mid"/>
</dbReference>
<dbReference type="PANTHER" id="PTHR37477:SF1">
    <property type="entry name" value="COBALT-PRECORRIN-5A HYDROLASE"/>
    <property type="match status" value="1"/>
</dbReference>
<accession>A0A839HDB1</accession>
<name>A0A839HDB1_9GAMM</name>
<evidence type="ECO:0000259" key="2">
    <source>
        <dbReference type="Pfam" id="PF11761"/>
    </source>
</evidence>
<evidence type="ECO:0000259" key="1">
    <source>
        <dbReference type="Pfam" id="PF11760"/>
    </source>
</evidence>
<sequence length="254" mass="28010">MYYPPHLKVLTTTTTGVQLTQRLYAQLPTMQLYAPAQLTSIITPAHLPPTTWYHGCLRDLMPTLFTKPPTNQSRHAIVAILAIGAVVRLIAPYLIDKYHDPAVIVLDQTGQFVVPILSGHLGGGNALAAHLAQLLNATAVITTASDCQLTLAVDLLGQELGWRVEAETTALRQASAAMVNKHPVALIQENGSDNWWRHHANGRTGDLPSNLHQLSSLDMVDVVYYQALLWISHRVIPPAFAQRFSKPIIWYKPP</sequence>
<proteinExistence type="predicted"/>
<dbReference type="EMBL" id="JABVCQ010000030">
    <property type="protein sequence ID" value="MBB1126935.1"/>
    <property type="molecule type" value="Genomic_DNA"/>
</dbReference>
<dbReference type="RefSeq" id="WP_182584564.1">
    <property type="nucleotide sequence ID" value="NZ_JABVCQ010000030.1"/>
</dbReference>
<keyword evidence="4" id="KW-1185">Reference proteome</keyword>
<evidence type="ECO:0000313" key="3">
    <source>
        <dbReference type="EMBL" id="MBB1126935.1"/>
    </source>
</evidence>
<dbReference type="Pfam" id="PF11760">
    <property type="entry name" value="CbiG_N"/>
    <property type="match status" value="1"/>
</dbReference>
<dbReference type="InterPro" id="IPR021744">
    <property type="entry name" value="CbiG_N"/>
</dbReference>
<protein>
    <submittedName>
        <fullName evidence="3">Cobalamin biosynthesis protein CbiG</fullName>
    </submittedName>
</protein>
<dbReference type="SUPFAM" id="SSF159672">
    <property type="entry name" value="CbiG N-terminal domain-like"/>
    <property type="match status" value="1"/>
</dbReference>
<dbReference type="InterPro" id="IPR052553">
    <property type="entry name" value="CbiG_hydrolase"/>
</dbReference>
<gene>
    <name evidence="3" type="ORF">HUK38_11980</name>
</gene>
<feature type="domain" description="Cobalamin biosynthesis central region" evidence="2">
    <location>
        <begin position="152"/>
        <end position="251"/>
    </location>
</feature>
<dbReference type="AlphaFoldDB" id="A0A839HDB1"/>
<dbReference type="Proteomes" id="UP000548632">
    <property type="component" value="Unassembled WGS sequence"/>
</dbReference>
<evidence type="ECO:0000313" key="4">
    <source>
        <dbReference type="Proteomes" id="UP000548632"/>
    </source>
</evidence>
<dbReference type="InterPro" id="IPR038029">
    <property type="entry name" value="GbiG_N_sf"/>
</dbReference>
<reference evidence="3 4" key="1">
    <citation type="journal article" date="2020" name="Arch. Microbiol.">
        <title>The genome sequence of the giant phototrophic gammaproteobacterium Thiospirillum jenense gives insight into its physiological properties and phylogenetic relationships.</title>
        <authorList>
            <person name="Imhoff J.F."/>
            <person name="Meyer T.E."/>
            <person name="Kyndt J.A."/>
        </authorList>
    </citation>
    <scope>NUCLEOTIDE SEQUENCE [LARGE SCALE GENOMIC DNA]</scope>
    <source>
        <strain evidence="3 4">DSM 216</strain>
    </source>
</reference>
<dbReference type="Pfam" id="PF11761">
    <property type="entry name" value="CbiG_mid"/>
    <property type="match status" value="1"/>
</dbReference>
<comment type="caution">
    <text evidence="3">The sequence shown here is derived from an EMBL/GenBank/DDBJ whole genome shotgun (WGS) entry which is preliminary data.</text>
</comment>